<dbReference type="Pfam" id="PF21365">
    <property type="entry name" value="Glyco_hydro_31_3rd"/>
    <property type="match status" value="1"/>
</dbReference>
<dbReference type="PANTHER" id="PTHR43863">
    <property type="entry name" value="HYDROLASE, PUTATIVE (AFU_ORTHOLOGUE AFUA_1G03140)-RELATED"/>
    <property type="match status" value="1"/>
</dbReference>
<keyword evidence="2" id="KW-1185">Reference proteome</keyword>
<protein>
    <submittedName>
        <fullName evidence="1">TIM-barrel domain-containing protein</fullName>
    </submittedName>
</protein>
<gene>
    <name evidence="1" type="ORF">ACEZDG_34430</name>
</gene>
<dbReference type="Gene3D" id="2.60.40.1180">
    <property type="entry name" value="Golgi alpha-mannosidase II"/>
    <property type="match status" value="1"/>
</dbReference>
<evidence type="ECO:0000313" key="1">
    <source>
        <dbReference type="EMBL" id="MFC1414373.1"/>
    </source>
</evidence>
<comment type="caution">
    <text evidence="1">The sequence shown here is derived from an EMBL/GenBank/DDBJ whole genome shotgun (WGS) entry which is preliminary data.</text>
</comment>
<dbReference type="Gene3D" id="2.60.40.1760">
    <property type="entry name" value="glycosyl hydrolase (family 31)"/>
    <property type="match status" value="1"/>
</dbReference>
<dbReference type="CDD" id="cd14752">
    <property type="entry name" value="GH31_N"/>
    <property type="match status" value="1"/>
</dbReference>
<accession>A0ABV6VL90</accession>
<dbReference type="InterPro" id="IPR013780">
    <property type="entry name" value="Glyco_hydro_b"/>
</dbReference>
<dbReference type="CDD" id="cd06591">
    <property type="entry name" value="GH31_xylosidase_XylS"/>
    <property type="match status" value="1"/>
</dbReference>
<dbReference type="SUPFAM" id="SSF74650">
    <property type="entry name" value="Galactose mutarotase-like"/>
    <property type="match status" value="1"/>
</dbReference>
<dbReference type="EMBL" id="JBHEZX010000023">
    <property type="protein sequence ID" value="MFC1414373.1"/>
    <property type="molecule type" value="Genomic_DNA"/>
</dbReference>
<dbReference type="InterPro" id="IPR051816">
    <property type="entry name" value="Glycosyl_Hydrolase_31"/>
</dbReference>
<dbReference type="InterPro" id="IPR025887">
    <property type="entry name" value="Glyco_hydro_31_N_dom"/>
</dbReference>
<sequence>MTVFRQDATSLEWRNAEQFVRVEVWGPDAVRVRSGTGRLLDDLPGALLDAPEPTPAPVIEIPAADAITVSAEAAIGARSAVHGPSAVLRHGGLRVEISPAGLLRFLDADGAELLAERPAHVWWPGARHFGPLGNGRHRIEQLFQAYDGERLYGLGQHQHGLLDQKGAVIDLVQRNTEVSIPFLLSDRGYGLLWNNPAAGTVELASTGTRWTAHQARQIDYWFTAGGGPAGILSRYADATGHSPELPGWATGFWQSKLRYRTQQELLDVAREHQRRGLPLSVIVADFFHWPAMGDWRFDEADWPDPKQMVAELDAMGVKLMVSVWPSVNPASENWPALSERGLLVGNESGAATHTRWIDKQSDTPVEVAFYDPTNPQARAFVWDTVKRNYADLGINVFWLDACEPEMVPMHHANLRLWAGNGAEVANLYPREHARAFWEGMTADAEQQGAPQDGLTFCRSAWAGSQRYGAALWSGDIGVDFDALRRQITAGLNTSLSGLPWWCADIGGFHGGDPDDPAYREVMVRWFQFGAFSPLFRMHGHREPRTALGAGISGGPNEVWSYGEQAGAIMADYLALRERLRPYLRQQMETAARTGLPPMRALFLEFPGDPAAWEVADAYLLGPDLLVAPVLEAGATSRTVYLPVGARWTDAWTGEQFAGGTSPLVRAPLERIPLFLRDDASLPILPARVI</sequence>
<name>A0ABV6VL90_9ACTN</name>
<dbReference type="Proteomes" id="UP001592582">
    <property type="component" value="Unassembled WGS sequence"/>
</dbReference>
<reference evidence="1 2" key="1">
    <citation type="submission" date="2024-09" db="EMBL/GenBank/DDBJ databases">
        <authorList>
            <person name="Lee S.D."/>
        </authorList>
    </citation>
    <scope>NUCLEOTIDE SEQUENCE [LARGE SCALE GENOMIC DNA]</scope>
    <source>
        <strain evidence="1 2">N1-1</strain>
    </source>
</reference>
<dbReference type="Pfam" id="PF13802">
    <property type="entry name" value="Gal_mutarotas_2"/>
    <property type="match status" value="1"/>
</dbReference>
<dbReference type="InterPro" id="IPR011013">
    <property type="entry name" value="Gal_mutarotase_sf_dom"/>
</dbReference>
<dbReference type="Gene3D" id="3.20.20.80">
    <property type="entry name" value="Glycosidases"/>
    <property type="match status" value="1"/>
</dbReference>
<dbReference type="SUPFAM" id="SSF51011">
    <property type="entry name" value="Glycosyl hydrolase domain"/>
    <property type="match status" value="1"/>
</dbReference>
<dbReference type="InterPro" id="IPR017853">
    <property type="entry name" value="GH"/>
</dbReference>
<dbReference type="PANTHER" id="PTHR43863:SF2">
    <property type="entry name" value="MALTASE-GLUCOAMYLASE"/>
    <property type="match status" value="1"/>
</dbReference>
<evidence type="ECO:0000313" key="2">
    <source>
        <dbReference type="Proteomes" id="UP001592582"/>
    </source>
</evidence>
<dbReference type="Pfam" id="PF01055">
    <property type="entry name" value="Glyco_hydro_31_2nd"/>
    <property type="match status" value="1"/>
</dbReference>
<dbReference type="InterPro" id="IPR000322">
    <property type="entry name" value="Glyco_hydro_31_TIM"/>
</dbReference>
<dbReference type="SUPFAM" id="SSF51445">
    <property type="entry name" value="(Trans)glycosidases"/>
    <property type="match status" value="1"/>
</dbReference>
<proteinExistence type="predicted"/>
<organism evidence="1 2">
    <name type="scientific">Streptacidiphilus alkalitolerans</name>
    <dbReference type="NCBI Taxonomy" id="3342712"/>
    <lineage>
        <taxon>Bacteria</taxon>
        <taxon>Bacillati</taxon>
        <taxon>Actinomycetota</taxon>
        <taxon>Actinomycetes</taxon>
        <taxon>Kitasatosporales</taxon>
        <taxon>Streptomycetaceae</taxon>
        <taxon>Streptacidiphilus</taxon>
    </lineage>
</organism>
<dbReference type="InterPro" id="IPR048395">
    <property type="entry name" value="Glyco_hydro_31_C"/>
</dbReference>